<evidence type="ECO:0000256" key="1">
    <source>
        <dbReference type="SAM" id="MobiDB-lite"/>
    </source>
</evidence>
<sequence length="122" mass="13238">MTKIAASFLLSASTLINPTPTTPKALSFDASAYVTVNHEIRVAVAKTAEAPVDIVLRGQNNQVLFQQSVSKKDTKYAVKLNVDQLTDGQYELEVKSAEGSIRKQLTVSTQPAQQTSRSIAMQ</sequence>
<protein>
    <recommendedName>
        <fullName evidence="4">DUF3244 domain-containing protein</fullName>
    </recommendedName>
</protein>
<evidence type="ECO:0000313" key="2">
    <source>
        <dbReference type="EMBL" id="MBD2753532.1"/>
    </source>
</evidence>
<keyword evidence="3" id="KW-1185">Reference proteome</keyword>
<gene>
    <name evidence="2" type="ORF">IC230_11565</name>
</gene>
<name>A0A927GD84_9BACT</name>
<accession>A0A927GD84</accession>
<feature type="region of interest" description="Disordered" evidence="1">
    <location>
        <begin position="103"/>
        <end position="122"/>
    </location>
</feature>
<proteinExistence type="predicted"/>
<dbReference type="AlphaFoldDB" id="A0A927GD84"/>
<evidence type="ECO:0008006" key="4">
    <source>
        <dbReference type="Google" id="ProtNLM"/>
    </source>
</evidence>
<reference evidence="2" key="1">
    <citation type="submission" date="2020-09" db="EMBL/GenBank/DDBJ databases">
        <authorList>
            <person name="Kim M.K."/>
        </authorList>
    </citation>
    <scope>NUCLEOTIDE SEQUENCE</scope>
    <source>
        <strain evidence="2">BT704</strain>
    </source>
</reference>
<organism evidence="2 3">
    <name type="scientific">Spirosoma validum</name>
    <dbReference type="NCBI Taxonomy" id="2771355"/>
    <lineage>
        <taxon>Bacteria</taxon>
        <taxon>Pseudomonadati</taxon>
        <taxon>Bacteroidota</taxon>
        <taxon>Cytophagia</taxon>
        <taxon>Cytophagales</taxon>
        <taxon>Cytophagaceae</taxon>
        <taxon>Spirosoma</taxon>
    </lineage>
</organism>
<dbReference type="EMBL" id="JACXAA010000003">
    <property type="protein sequence ID" value="MBD2753532.1"/>
    <property type="molecule type" value="Genomic_DNA"/>
</dbReference>
<evidence type="ECO:0000313" key="3">
    <source>
        <dbReference type="Proteomes" id="UP000653797"/>
    </source>
</evidence>
<comment type="caution">
    <text evidence="2">The sequence shown here is derived from an EMBL/GenBank/DDBJ whole genome shotgun (WGS) entry which is preliminary data.</text>
</comment>
<dbReference type="Proteomes" id="UP000653797">
    <property type="component" value="Unassembled WGS sequence"/>
</dbReference>